<dbReference type="EMBL" id="MU001495">
    <property type="protein sequence ID" value="KAF2448196.1"/>
    <property type="molecule type" value="Genomic_DNA"/>
</dbReference>
<comment type="caution">
    <text evidence="2">The sequence shown here is derived from an EMBL/GenBank/DDBJ whole genome shotgun (WGS) entry which is preliminary data.</text>
</comment>
<evidence type="ECO:0000256" key="1">
    <source>
        <dbReference type="SAM" id="SignalP"/>
    </source>
</evidence>
<sequence length="109" mass="11663">MLLIFLIITTTKATLHAAKRTIDQSCGFSPVDCGNGWCCIAAMKCIPGDPPWCKDLLIPSFSIEAAPYSDLDPARLTSLGLTISTFPSTTLTATNALPTYSDTEAETTF</sequence>
<gene>
    <name evidence="2" type="ORF">P171DRAFT_428305</name>
</gene>
<keyword evidence="1" id="KW-0732">Signal</keyword>
<organism evidence="2 3">
    <name type="scientific">Karstenula rhodostoma CBS 690.94</name>
    <dbReference type="NCBI Taxonomy" id="1392251"/>
    <lineage>
        <taxon>Eukaryota</taxon>
        <taxon>Fungi</taxon>
        <taxon>Dikarya</taxon>
        <taxon>Ascomycota</taxon>
        <taxon>Pezizomycotina</taxon>
        <taxon>Dothideomycetes</taxon>
        <taxon>Pleosporomycetidae</taxon>
        <taxon>Pleosporales</taxon>
        <taxon>Massarineae</taxon>
        <taxon>Didymosphaeriaceae</taxon>
        <taxon>Karstenula</taxon>
    </lineage>
</organism>
<feature type="signal peptide" evidence="1">
    <location>
        <begin position="1"/>
        <end position="17"/>
    </location>
</feature>
<dbReference type="Proteomes" id="UP000799764">
    <property type="component" value="Unassembled WGS sequence"/>
</dbReference>
<reference evidence="2" key="1">
    <citation type="journal article" date="2020" name="Stud. Mycol.">
        <title>101 Dothideomycetes genomes: a test case for predicting lifestyles and emergence of pathogens.</title>
        <authorList>
            <person name="Haridas S."/>
            <person name="Albert R."/>
            <person name="Binder M."/>
            <person name="Bloem J."/>
            <person name="Labutti K."/>
            <person name="Salamov A."/>
            <person name="Andreopoulos B."/>
            <person name="Baker S."/>
            <person name="Barry K."/>
            <person name="Bills G."/>
            <person name="Bluhm B."/>
            <person name="Cannon C."/>
            <person name="Castanera R."/>
            <person name="Culley D."/>
            <person name="Daum C."/>
            <person name="Ezra D."/>
            <person name="Gonzalez J."/>
            <person name="Henrissat B."/>
            <person name="Kuo A."/>
            <person name="Liang C."/>
            <person name="Lipzen A."/>
            <person name="Lutzoni F."/>
            <person name="Magnuson J."/>
            <person name="Mondo S."/>
            <person name="Nolan M."/>
            <person name="Ohm R."/>
            <person name="Pangilinan J."/>
            <person name="Park H.-J."/>
            <person name="Ramirez L."/>
            <person name="Alfaro M."/>
            <person name="Sun H."/>
            <person name="Tritt A."/>
            <person name="Yoshinaga Y."/>
            <person name="Zwiers L.-H."/>
            <person name="Turgeon B."/>
            <person name="Goodwin S."/>
            <person name="Spatafora J."/>
            <person name="Crous P."/>
            <person name="Grigoriev I."/>
        </authorList>
    </citation>
    <scope>NUCLEOTIDE SEQUENCE</scope>
    <source>
        <strain evidence="2">CBS 690.94</strain>
    </source>
</reference>
<name>A0A9P4PSU0_9PLEO</name>
<dbReference type="OrthoDB" id="3796575at2759"/>
<evidence type="ECO:0000313" key="3">
    <source>
        <dbReference type="Proteomes" id="UP000799764"/>
    </source>
</evidence>
<dbReference type="AlphaFoldDB" id="A0A9P4PSU0"/>
<protein>
    <submittedName>
        <fullName evidence="2">Uncharacterized protein</fullName>
    </submittedName>
</protein>
<evidence type="ECO:0000313" key="2">
    <source>
        <dbReference type="EMBL" id="KAF2448196.1"/>
    </source>
</evidence>
<keyword evidence="3" id="KW-1185">Reference proteome</keyword>
<proteinExistence type="predicted"/>
<feature type="chain" id="PRO_5040403862" evidence="1">
    <location>
        <begin position="18"/>
        <end position="109"/>
    </location>
</feature>
<accession>A0A9P4PSU0</accession>